<evidence type="ECO:0000313" key="2">
    <source>
        <dbReference type="Proteomes" id="UP001291930"/>
    </source>
</evidence>
<protein>
    <recommendedName>
        <fullName evidence="3">Polymer-forming cytoskeletal protein</fullName>
    </recommendedName>
</protein>
<comment type="caution">
    <text evidence="1">The sequence shown here is derived from an EMBL/GenBank/DDBJ whole genome shotgun (WGS) entry which is preliminary data.</text>
</comment>
<accession>A0ABU5JQB8</accession>
<name>A0ABU5JQB8_9BACI</name>
<dbReference type="RefSeq" id="WP_374216425.1">
    <property type="nucleotide sequence ID" value="NZ_JAXOVW010000001.1"/>
</dbReference>
<evidence type="ECO:0008006" key="3">
    <source>
        <dbReference type="Google" id="ProtNLM"/>
    </source>
</evidence>
<evidence type="ECO:0000313" key="1">
    <source>
        <dbReference type="EMBL" id="MDZ5605629.1"/>
    </source>
</evidence>
<sequence length="144" mass="15286">MKNTMETKVANVQEKLNVFGSKSFSQPVIAGSVGVKGAASFKEDVQATEFSVIGDCVIRGSLTAKSFSNSGACKIKGVSQFNEMKNIGSCRLGKVQAKHIYSSGTLSVKEDVHAESFTVQGAVRVHGNLQAKKIGIQFTSPSEL</sequence>
<proteinExistence type="predicted"/>
<dbReference type="EMBL" id="JAXOVW010000001">
    <property type="protein sequence ID" value="MDZ5605629.1"/>
    <property type="molecule type" value="Genomic_DNA"/>
</dbReference>
<organism evidence="1 2">
    <name type="scientific">Bacillus bingmayongensis</name>
    <dbReference type="NCBI Taxonomy" id="1150157"/>
    <lineage>
        <taxon>Bacteria</taxon>
        <taxon>Bacillati</taxon>
        <taxon>Bacillota</taxon>
        <taxon>Bacilli</taxon>
        <taxon>Bacillales</taxon>
        <taxon>Bacillaceae</taxon>
        <taxon>Bacillus</taxon>
    </lineage>
</organism>
<dbReference type="Proteomes" id="UP001291930">
    <property type="component" value="Unassembled WGS sequence"/>
</dbReference>
<gene>
    <name evidence="1" type="ORF">U2I54_00490</name>
</gene>
<reference evidence="2" key="1">
    <citation type="submission" date="2023-11" db="EMBL/GenBank/DDBJ databases">
        <title>Genome Sequence of Bacillus pseudomycoides stain BUPM19.</title>
        <authorList>
            <person name="Farhat A."/>
        </authorList>
    </citation>
    <scope>NUCLEOTIDE SEQUENCE [LARGE SCALE GENOMIC DNA]</scope>
    <source>
        <strain evidence="2">BUPM19</strain>
    </source>
</reference>
<keyword evidence="2" id="KW-1185">Reference proteome</keyword>